<dbReference type="RefSeq" id="WP_169118581.1">
    <property type="nucleotide sequence ID" value="NZ_WTVG02000040.1"/>
</dbReference>
<evidence type="ECO:0000256" key="4">
    <source>
        <dbReference type="ARBA" id="ARBA00022519"/>
    </source>
</evidence>
<evidence type="ECO:0000313" key="10">
    <source>
        <dbReference type="EMBL" id="NMG25214.1"/>
    </source>
</evidence>
<feature type="transmembrane region" description="Helical" evidence="8">
    <location>
        <begin position="402"/>
        <end position="425"/>
    </location>
</feature>
<evidence type="ECO:0000259" key="9">
    <source>
        <dbReference type="Pfam" id="PF00482"/>
    </source>
</evidence>
<keyword evidence="7 8" id="KW-0472">Membrane</keyword>
<feature type="domain" description="Type II secretion system protein GspF" evidence="9">
    <location>
        <begin position="98"/>
        <end position="219"/>
    </location>
</feature>
<evidence type="ECO:0000256" key="6">
    <source>
        <dbReference type="ARBA" id="ARBA00022989"/>
    </source>
</evidence>
<evidence type="ECO:0000256" key="2">
    <source>
        <dbReference type="ARBA" id="ARBA00005745"/>
    </source>
</evidence>
<reference evidence="10" key="1">
    <citation type="submission" date="2019-12" db="EMBL/GenBank/DDBJ databases">
        <title>Comparative genomics gives insights into the taxonomy of the Azoarcus-Aromatoleum group and reveals separate origins of nif in the plant-associated Azoarcus and non-plant-associated Aromatoleum sub-groups.</title>
        <authorList>
            <person name="Lafos M."/>
            <person name="Maluk M."/>
            <person name="Batista M."/>
            <person name="Junghare M."/>
            <person name="Carmona M."/>
            <person name="Faoro H."/>
            <person name="Cruz L.M."/>
            <person name="Battistoni F."/>
            <person name="De Souza E."/>
            <person name="Pedrosa F."/>
            <person name="Chen W.-M."/>
            <person name="Poole P.S."/>
            <person name="Dixon R.A."/>
            <person name="James E.K."/>
        </authorList>
    </citation>
    <scope>NUCLEOTIDE SEQUENCE</scope>
    <source>
        <strain evidence="10">LuFRes1</strain>
    </source>
</reference>
<evidence type="ECO:0000313" key="11">
    <source>
        <dbReference type="Proteomes" id="UP000615989"/>
    </source>
</evidence>
<keyword evidence="3" id="KW-1003">Cell membrane</keyword>
<dbReference type="Gene3D" id="1.20.81.30">
    <property type="entry name" value="Type II secretion system (T2SS), domain F"/>
    <property type="match status" value="2"/>
</dbReference>
<dbReference type="PANTHER" id="PTHR30012:SF7">
    <property type="entry name" value="PROTEIN TRANSPORT PROTEIN HOFC HOMOLOG"/>
    <property type="match status" value="1"/>
</dbReference>
<keyword evidence="11" id="KW-1185">Reference proteome</keyword>
<sequence length="430" mass="45914">MADFAYRAAQADGRVVEGRVDAGSREAAMRLLRGKGLTPLQLDVTERSGAGLHAASVSGKAGSGPAAAGEAAFPARRRMRLFSADRGPDHTDVHSITGQLSVMLRAGLPLDRALRVLIGMGGKPSVTVLLEDVFKSVKAGKGLSQALAPHQALFGEFYINMVRSGEAGGQLADVLGRLAEHLERVKELRESVVSALIYPAILVVVAAISVFLMLGFVVPQFESLFDDMGEALPLPTRLIVAAGHLVADWGWLIVLVVAGLVWLVRRWLATPAGRDKRDAWMLRLPVLGEVTRKYEVTRFARSMGTLLGNGVPIVTALKIAAETMTNQRLRAAMADVAPVIKQGGRMADALGKTQLFTPLALNMVRLGEETGRLDAMLQELARVHDVEVQAGVKRALTLLEPLLILTLGAVIAGIIVSILMGILSVNDLAM</sequence>
<comment type="subcellular location">
    <subcellularLocation>
        <location evidence="1">Cell inner membrane</location>
        <topology evidence="1">Multi-pass membrane protein</topology>
    </subcellularLocation>
</comment>
<dbReference type="Pfam" id="PF00482">
    <property type="entry name" value="T2SSF"/>
    <property type="match status" value="2"/>
</dbReference>
<comment type="similarity">
    <text evidence="2">Belongs to the GSP F family.</text>
</comment>
<comment type="caution">
    <text evidence="10">The sequence shown here is derived from an EMBL/GenBank/DDBJ whole genome shotgun (WGS) entry which is preliminary data.</text>
</comment>
<dbReference type="PRINTS" id="PR00812">
    <property type="entry name" value="BCTERIALGSPF"/>
</dbReference>
<keyword evidence="5 8" id="KW-0812">Transmembrane</keyword>
<evidence type="ECO:0000256" key="3">
    <source>
        <dbReference type="ARBA" id="ARBA00022475"/>
    </source>
</evidence>
<dbReference type="InterPro" id="IPR042094">
    <property type="entry name" value="T2SS_GspF_sf"/>
</dbReference>
<protein>
    <submittedName>
        <fullName evidence="10">Type II secretion system F family protein</fullName>
    </submittedName>
</protein>
<dbReference type="EMBL" id="WTVG01000027">
    <property type="protein sequence ID" value="NMG25214.1"/>
    <property type="molecule type" value="Genomic_DNA"/>
</dbReference>
<name>A0ABX1PKX4_9RHOO</name>
<feature type="transmembrane region" description="Helical" evidence="8">
    <location>
        <begin position="238"/>
        <end position="264"/>
    </location>
</feature>
<keyword evidence="6 8" id="KW-1133">Transmembrane helix</keyword>
<feature type="transmembrane region" description="Helical" evidence="8">
    <location>
        <begin position="196"/>
        <end position="218"/>
    </location>
</feature>
<organism evidence="10 11">
    <name type="scientific">Aromatoleum anaerobium</name>
    <dbReference type="NCBI Taxonomy" id="182180"/>
    <lineage>
        <taxon>Bacteria</taxon>
        <taxon>Pseudomonadati</taxon>
        <taxon>Pseudomonadota</taxon>
        <taxon>Betaproteobacteria</taxon>
        <taxon>Rhodocyclales</taxon>
        <taxon>Rhodocyclaceae</taxon>
        <taxon>Aromatoleum</taxon>
    </lineage>
</organism>
<evidence type="ECO:0000256" key="5">
    <source>
        <dbReference type="ARBA" id="ARBA00022692"/>
    </source>
</evidence>
<evidence type="ECO:0000256" key="1">
    <source>
        <dbReference type="ARBA" id="ARBA00004429"/>
    </source>
</evidence>
<dbReference type="InterPro" id="IPR003004">
    <property type="entry name" value="GspF/PilC"/>
</dbReference>
<gene>
    <name evidence="10" type="ORF">GO606_10845</name>
</gene>
<dbReference type="Proteomes" id="UP000615989">
    <property type="component" value="Unassembled WGS sequence"/>
</dbReference>
<dbReference type="PANTHER" id="PTHR30012">
    <property type="entry name" value="GENERAL SECRETION PATHWAY PROTEIN"/>
    <property type="match status" value="1"/>
</dbReference>
<dbReference type="InterPro" id="IPR018076">
    <property type="entry name" value="T2SS_GspF_dom"/>
</dbReference>
<evidence type="ECO:0000256" key="7">
    <source>
        <dbReference type="ARBA" id="ARBA00023136"/>
    </source>
</evidence>
<accession>A0ABX1PKX4</accession>
<evidence type="ECO:0000256" key="8">
    <source>
        <dbReference type="SAM" id="Phobius"/>
    </source>
</evidence>
<feature type="domain" description="Type II secretion system protein GspF" evidence="9">
    <location>
        <begin position="299"/>
        <end position="420"/>
    </location>
</feature>
<proteinExistence type="inferred from homology"/>
<keyword evidence="4" id="KW-0997">Cell inner membrane</keyword>